<dbReference type="PANTHER" id="PTHR24637:SF393">
    <property type="entry name" value="CUTICLE COLLAGEN ROL-6"/>
    <property type="match status" value="1"/>
</dbReference>
<dbReference type="PANTHER" id="PTHR24637">
    <property type="entry name" value="COLLAGEN"/>
    <property type="match status" value="1"/>
</dbReference>
<evidence type="ECO:0000256" key="1">
    <source>
        <dbReference type="ARBA" id="ARBA00011518"/>
    </source>
</evidence>
<evidence type="ECO:0000256" key="3">
    <source>
        <dbReference type="ARBA" id="ARBA00023157"/>
    </source>
</evidence>
<reference evidence="7" key="1">
    <citation type="submission" date="2023-06" db="EMBL/GenBank/DDBJ databases">
        <authorList>
            <person name="Delattre M."/>
        </authorList>
    </citation>
    <scope>NUCLEOTIDE SEQUENCE</scope>
    <source>
        <strain evidence="7">AF72</strain>
    </source>
</reference>
<feature type="compositionally biased region" description="Polar residues" evidence="4">
    <location>
        <begin position="91"/>
        <end position="109"/>
    </location>
</feature>
<organism evidence="7 8">
    <name type="scientific">Mesorhabditis spiculigera</name>
    <dbReference type="NCBI Taxonomy" id="96644"/>
    <lineage>
        <taxon>Eukaryota</taxon>
        <taxon>Metazoa</taxon>
        <taxon>Ecdysozoa</taxon>
        <taxon>Nematoda</taxon>
        <taxon>Chromadorea</taxon>
        <taxon>Rhabditida</taxon>
        <taxon>Rhabditina</taxon>
        <taxon>Rhabditomorpha</taxon>
        <taxon>Rhabditoidea</taxon>
        <taxon>Rhabditidae</taxon>
        <taxon>Mesorhabditinae</taxon>
        <taxon>Mesorhabditis</taxon>
    </lineage>
</organism>
<sequence>MGTTSAPWVALCASSATLLVCLLAAASLYSSVTDIWSELDAEILNFRTITDDMWHDMVILGAGTPSTRHTRQAYGGYGAAGNQSPPPTQVFPASNPSFNQRCQCTTENSCPPGPLGPVGDQGPDAPDGLPGIDGKDGQDAQDREQRESTGCFNCPQGPPGPPGSTGHPGKDGAHGDAGTPGDDAESPVPQKGPRGPPGDGGDIGQPGLPGRDAQQGSPGPKGEPGQPGWTGAAGADGDEGYPGSTGNPGKDAQYCKCPARREGGEYAGFHRRFRKYH</sequence>
<dbReference type="Proteomes" id="UP001177023">
    <property type="component" value="Unassembled WGS sequence"/>
</dbReference>
<feature type="region of interest" description="Disordered" evidence="4">
    <location>
        <begin position="71"/>
        <end position="254"/>
    </location>
</feature>
<dbReference type="InterPro" id="IPR008160">
    <property type="entry name" value="Collagen"/>
</dbReference>
<evidence type="ECO:0000256" key="4">
    <source>
        <dbReference type="SAM" id="MobiDB-lite"/>
    </source>
</evidence>
<dbReference type="Pfam" id="PF01484">
    <property type="entry name" value="Col_cuticle_N"/>
    <property type="match status" value="1"/>
</dbReference>
<dbReference type="AlphaFoldDB" id="A0AA36FUX5"/>
<feature type="non-terminal residue" evidence="7">
    <location>
        <position position="1"/>
    </location>
</feature>
<dbReference type="GO" id="GO:0042329">
    <property type="term" value="F:structural constituent of collagen and cuticulin-based cuticle"/>
    <property type="evidence" value="ECO:0007669"/>
    <property type="project" value="TreeGrafter"/>
</dbReference>
<gene>
    <name evidence="7" type="ORF">MSPICULIGERA_LOCUS6398</name>
</gene>
<keyword evidence="5" id="KW-0732">Signal</keyword>
<dbReference type="GO" id="GO:0060102">
    <property type="term" value="C:cuticular extracellular matrix"/>
    <property type="evidence" value="ECO:0007669"/>
    <property type="project" value="TreeGrafter"/>
</dbReference>
<feature type="chain" id="PRO_5041288102" description="Nematode cuticle collagen N-terminal domain-containing protein" evidence="5">
    <location>
        <begin position="27"/>
        <end position="277"/>
    </location>
</feature>
<accession>A0AA36FUX5</accession>
<feature type="domain" description="Nematode cuticle collagen N-terminal" evidence="6">
    <location>
        <begin position="5"/>
        <end position="57"/>
    </location>
</feature>
<comment type="subunit">
    <text evidence="1">Collagen polypeptide chains are complexed within the cuticle by disulfide bonds and other types of covalent cross-links.</text>
</comment>
<dbReference type="Pfam" id="PF01391">
    <property type="entry name" value="Collagen"/>
    <property type="match status" value="1"/>
</dbReference>
<dbReference type="SMART" id="SM01088">
    <property type="entry name" value="Col_cuticle_N"/>
    <property type="match status" value="1"/>
</dbReference>
<protein>
    <recommendedName>
        <fullName evidence="6">Nematode cuticle collagen N-terminal domain-containing protein</fullName>
    </recommendedName>
</protein>
<proteinExistence type="predicted"/>
<name>A0AA36FUX5_9BILA</name>
<evidence type="ECO:0000259" key="6">
    <source>
        <dbReference type="SMART" id="SM01088"/>
    </source>
</evidence>
<evidence type="ECO:0000313" key="8">
    <source>
        <dbReference type="Proteomes" id="UP001177023"/>
    </source>
</evidence>
<keyword evidence="2" id="KW-0677">Repeat</keyword>
<dbReference type="EMBL" id="CATQJA010001589">
    <property type="protein sequence ID" value="CAJ0567863.1"/>
    <property type="molecule type" value="Genomic_DNA"/>
</dbReference>
<evidence type="ECO:0000256" key="5">
    <source>
        <dbReference type="SAM" id="SignalP"/>
    </source>
</evidence>
<evidence type="ECO:0000256" key="2">
    <source>
        <dbReference type="ARBA" id="ARBA00022737"/>
    </source>
</evidence>
<keyword evidence="3" id="KW-1015">Disulfide bond</keyword>
<dbReference type="InterPro" id="IPR002486">
    <property type="entry name" value="Col_cuticle_N"/>
</dbReference>
<comment type="caution">
    <text evidence="7">The sequence shown here is derived from an EMBL/GenBank/DDBJ whole genome shotgun (WGS) entry which is preliminary data.</text>
</comment>
<keyword evidence="8" id="KW-1185">Reference proteome</keyword>
<feature type="compositionally biased region" description="Basic and acidic residues" evidence="4">
    <location>
        <begin position="133"/>
        <end position="147"/>
    </location>
</feature>
<evidence type="ECO:0000313" key="7">
    <source>
        <dbReference type="EMBL" id="CAJ0567863.1"/>
    </source>
</evidence>
<feature type="signal peptide" evidence="5">
    <location>
        <begin position="1"/>
        <end position="26"/>
    </location>
</feature>